<keyword evidence="2" id="KW-1185">Reference proteome</keyword>
<dbReference type="AlphaFoldDB" id="A0A7M5WTX2"/>
<accession>A0A7M5WTX2</accession>
<dbReference type="EnsemblMetazoa" id="CLYHEMT013022.1">
    <property type="protein sequence ID" value="CLYHEMP013022.1"/>
    <property type="gene ID" value="CLYHEMG013022"/>
</dbReference>
<sequence length="188" mass="21243">LICTLFYFLKSHFILQVNGKPFKLLNRQLNLNNTLVNQTINENSIPPTRRPCRIPIFGHKLCPDGYQCDNFLKCKCECPNYAPSKCCPPSKQILPKTKPLKKISFNLLKNTSSPKLGNTSANKMINGNSIPPTRRPCRIPIFGHKLCPDGYKCDNFLKCKCECPNYAPSKCCPPSKQILPKTKSSKKL</sequence>
<name>A0A7M5WTX2_9CNID</name>
<evidence type="ECO:0000313" key="2">
    <source>
        <dbReference type="Proteomes" id="UP000594262"/>
    </source>
</evidence>
<dbReference type="Proteomes" id="UP000594262">
    <property type="component" value="Unplaced"/>
</dbReference>
<evidence type="ECO:0000313" key="1">
    <source>
        <dbReference type="EnsemblMetazoa" id="CLYHEMP013022.1"/>
    </source>
</evidence>
<organism evidence="1 2">
    <name type="scientific">Clytia hemisphaerica</name>
    <dbReference type="NCBI Taxonomy" id="252671"/>
    <lineage>
        <taxon>Eukaryota</taxon>
        <taxon>Metazoa</taxon>
        <taxon>Cnidaria</taxon>
        <taxon>Hydrozoa</taxon>
        <taxon>Hydroidolina</taxon>
        <taxon>Leptothecata</taxon>
        <taxon>Obeliida</taxon>
        <taxon>Clytiidae</taxon>
        <taxon>Clytia</taxon>
    </lineage>
</organism>
<proteinExistence type="predicted"/>
<protein>
    <submittedName>
        <fullName evidence="1">Uncharacterized protein</fullName>
    </submittedName>
</protein>
<reference evidence="1" key="1">
    <citation type="submission" date="2021-01" db="UniProtKB">
        <authorList>
            <consortium name="EnsemblMetazoa"/>
        </authorList>
    </citation>
    <scope>IDENTIFICATION</scope>
</reference>